<keyword evidence="2" id="KW-1185">Reference proteome</keyword>
<evidence type="ECO:0000313" key="2">
    <source>
        <dbReference type="Proteomes" id="UP000822688"/>
    </source>
</evidence>
<accession>A0A8T0GUW0</accession>
<dbReference type="EMBL" id="CM026430">
    <property type="protein sequence ID" value="KAG0560712.1"/>
    <property type="molecule type" value="Genomic_DNA"/>
</dbReference>
<dbReference type="Proteomes" id="UP000822688">
    <property type="component" value="Chromosome 9"/>
</dbReference>
<sequence length="102" mass="11431">MLSMYGKGLSRQAATTVDKITSNIVFYCNYCTTGLARLLISLIRLRVSYLISIVFPFSFHCQSDLSTGALVNGTEQRTLQLLDTNDLLCNDLEQEIVMERSS</sequence>
<dbReference type="AlphaFoldDB" id="A0A8T0GUW0"/>
<organism evidence="1 2">
    <name type="scientific">Ceratodon purpureus</name>
    <name type="common">Fire moss</name>
    <name type="synonym">Dicranum purpureum</name>
    <dbReference type="NCBI Taxonomy" id="3225"/>
    <lineage>
        <taxon>Eukaryota</taxon>
        <taxon>Viridiplantae</taxon>
        <taxon>Streptophyta</taxon>
        <taxon>Embryophyta</taxon>
        <taxon>Bryophyta</taxon>
        <taxon>Bryophytina</taxon>
        <taxon>Bryopsida</taxon>
        <taxon>Dicranidae</taxon>
        <taxon>Pseudoditrichales</taxon>
        <taxon>Ditrichaceae</taxon>
        <taxon>Ceratodon</taxon>
    </lineage>
</organism>
<name>A0A8T0GUW0_CERPU</name>
<gene>
    <name evidence="1" type="ORF">KC19_9G006900</name>
</gene>
<proteinExistence type="predicted"/>
<protein>
    <submittedName>
        <fullName evidence="1">Uncharacterized protein</fullName>
    </submittedName>
</protein>
<evidence type="ECO:0000313" key="1">
    <source>
        <dbReference type="EMBL" id="KAG0560712.1"/>
    </source>
</evidence>
<comment type="caution">
    <text evidence="1">The sequence shown here is derived from an EMBL/GenBank/DDBJ whole genome shotgun (WGS) entry which is preliminary data.</text>
</comment>
<reference evidence="1" key="1">
    <citation type="submission" date="2020-06" db="EMBL/GenBank/DDBJ databases">
        <title>WGS assembly of Ceratodon purpureus strain R40.</title>
        <authorList>
            <person name="Carey S.B."/>
            <person name="Jenkins J."/>
            <person name="Shu S."/>
            <person name="Lovell J.T."/>
            <person name="Sreedasyam A."/>
            <person name="Maumus F."/>
            <person name="Tiley G.P."/>
            <person name="Fernandez-Pozo N."/>
            <person name="Barry K."/>
            <person name="Chen C."/>
            <person name="Wang M."/>
            <person name="Lipzen A."/>
            <person name="Daum C."/>
            <person name="Saski C.A."/>
            <person name="Payton A.C."/>
            <person name="Mcbreen J.C."/>
            <person name="Conrad R.E."/>
            <person name="Kollar L.M."/>
            <person name="Olsson S."/>
            <person name="Huttunen S."/>
            <person name="Landis J.B."/>
            <person name="Wickett N.J."/>
            <person name="Johnson M.G."/>
            <person name="Rensing S.A."/>
            <person name="Grimwood J."/>
            <person name="Schmutz J."/>
            <person name="Mcdaniel S.F."/>
        </authorList>
    </citation>
    <scope>NUCLEOTIDE SEQUENCE</scope>
    <source>
        <strain evidence="1">R40</strain>
    </source>
</reference>